<evidence type="ECO:0000313" key="1">
    <source>
        <dbReference type="EMBL" id="KAK8990663.1"/>
    </source>
</evidence>
<sequence length="162" mass="17710">MYKQISIDFWDITTPAAHLGLGHCPLCHTDDETLLHAFRDCPSSKDVLALAIIHNAIINSQASPTLAWLEEIIMLLDCNSFVGFLILHWNCRNTLEASCKGYIKVNVDGVFDLGLDAATIGIVDRDGNGSILSDFGQRTTDCNEATLAEIAALDNAVKVPYF</sequence>
<protein>
    <recommendedName>
        <fullName evidence="3">Reverse transcriptase zinc-binding domain-containing protein</fullName>
    </recommendedName>
</protein>
<name>A0ABR2PQQ7_9ROSI</name>
<evidence type="ECO:0000313" key="2">
    <source>
        <dbReference type="Proteomes" id="UP001396334"/>
    </source>
</evidence>
<comment type="caution">
    <text evidence="1">The sequence shown here is derived from an EMBL/GenBank/DDBJ whole genome shotgun (WGS) entry which is preliminary data.</text>
</comment>
<accession>A0ABR2PQQ7</accession>
<proteinExistence type="predicted"/>
<evidence type="ECO:0008006" key="3">
    <source>
        <dbReference type="Google" id="ProtNLM"/>
    </source>
</evidence>
<organism evidence="1 2">
    <name type="scientific">Hibiscus sabdariffa</name>
    <name type="common">roselle</name>
    <dbReference type="NCBI Taxonomy" id="183260"/>
    <lineage>
        <taxon>Eukaryota</taxon>
        <taxon>Viridiplantae</taxon>
        <taxon>Streptophyta</taxon>
        <taxon>Embryophyta</taxon>
        <taxon>Tracheophyta</taxon>
        <taxon>Spermatophyta</taxon>
        <taxon>Magnoliopsida</taxon>
        <taxon>eudicotyledons</taxon>
        <taxon>Gunneridae</taxon>
        <taxon>Pentapetalae</taxon>
        <taxon>rosids</taxon>
        <taxon>malvids</taxon>
        <taxon>Malvales</taxon>
        <taxon>Malvaceae</taxon>
        <taxon>Malvoideae</taxon>
        <taxon>Hibiscus</taxon>
    </lineage>
</organism>
<reference evidence="1 2" key="1">
    <citation type="journal article" date="2024" name="G3 (Bethesda)">
        <title>Genome assembly of Hibiscus sabdariffa L. provides insights into metabolisms of medicinal natural products.</title>
        <authorList>
            <person name="Kim T."/>
        </authorList>
    </citation>
    <scope>NUCLEOTIDE SEQUENCE [LARGE SCALE GENOMIC DNA]</scope>
    <source>
        <strain evidence="1">TK-2024</strain>
        <tissue evidence="1">Old leaves</tissue>
    </source>
</reference>
<dbReference type="EMBL" id="JBBPBN010000053">
    <property type="protein sequence ID" value="KAK8990663.1"/>
    <property type="molecule type" value="Genomic_DNA"/>
</dbReference>
<gene>
    <name evidence="1" type="ORF">V6N11_028628</name>
</gene>
<dbReference type="Proteomes" id="UP001396334">
    <property type="component" value="Unassembled WGS sequence"/>
</dbReference>
<keyword evidence="2" id="KW-1185">Reference proteome</keyword>